<feature type="domain" description="N-acetyltransferase" evidence="3">
    <location>
        <begin position="4"/>
        <end position="166"/>
    </location>
</feature>
<proteinExistence type="predicted"/>
<accession>A0A543KDD6</accession>
<organism evidence="4 5">
    <name type="scientific">Roseinatronobacter monicus</name>
    <dbReference type="NCBI Taxonomy" id="393481"/>
    <lineage>
        <taxon>Bacteria</taxon>
        <taxon>Pseudomonadati</taxon>
        <taxon>Pseudomonadota</taxon>
        <taxon>Alphaproteobacteria</taxon>
        <taxon>Rhodobacterales</taxon>
        <taxon>Paracoccaceae</taxon>
        <taxon>Roseinatronobacter</taxon>
    </lineage>
</organism>
<dbReference type="AlphaFoldDB" id="A0A543KDD6"/>
<dbReference type="EMBL" id="VFPT01000001">
    <property type="protein sequence ID" value="TQM93089.1"/>
    <property type="molecule type" value="Genomic_DNA"/>
</dbReference>
<dbReference type="PROSITE" id="PS51186">
    <property type="entry name" value="GNAT"/>
    <property type="match status" value="1"/>
</dbReference>
<evidence type="ECO:0000256" key="1">
    <source>
        <dbReference type="ARBA" id="ARBA00022679"/>
    </source>
</evidence>
<dbReference type="Proteomes" id="UP000320582">
    <property type="component" value="Unassembled WGS sequence"/>
</dbReference>
<dbReference type="InterPro" id="IPR016181">
    <property type="entry name" value="Acyl_CoA_acyltransferase"/>
</dbReference>
<sequence>MPTLSLRDATPDDAAAIVAIWNPIIRDTVVTFNPMQRSQPEIADMIATRQGAGHAFLVAEQGGEMLGFASYAQFRPGLGYARCMEHTINLAPAARGKGAGRALLLALEAHAAGAGHHVMVAAVTGSNTASVGFHEKLGYLHVGTMRQVGWKFDALHDLVLMQKFLSVR</sequence>
<evidence type="ECO:0000259" key="3">
    <source>
        <dbReference type="PROSITE" id="PS51186"/>
    </source>
</evidence>
<protein>
    <submittedName>
        <fullName evidence="4">Phosphinothricin acetyltransferase</fullName>
    </submittedName>
</protein>
<keyword evidence="2" id="KW-0012">Acyltransferase</keyword>
<gene>
    <name evidence="4" type="ORF">BD293_1714</name>
</gene>
<keyword evidence="5" id="KW-1185">Reference proteome</keyword>
<dbReference type="OrthoDB" id="5459937at2"/>
<name>A0A543KDD6_9RHOB</name>
<dbReference type="InterPro" id="IPR000182">
    <property type="entry name" value="GNAT_dom"/>
</dbReference>
<evidence type="ECO:0000313" key="4">
    <source>
        <dbReference type="EMBL" id="TQM93089.1"/>
    </source>
</evidence>
<keyword evidence="1 4" id="KW-0808">Transferase</keyword>
<dbReference type="RefSeq" id="WP_142080770.1">
    <property type="nucleotide sequence ID" value="NZ_VFPT01000001.1"/>
</dbReference>
<dbReference type="Pfam" id="PF00583">
    <property type="entry name" value="Acetyltransf_1"/>
    <property type="match status" value="1"/>
</dbReference>
<dbReference type="SUPFAM" id="SSF55729">
    <property type="entry name" value="Acyl-CoA N-acyltransferases (Nat)"/>
    <property type="match status" value="1"/>
</dbReference>
<evidence type="ECO:0000256" key="2">
    <source>
        <dbReference type="ARBA" id="ARBA00023315"/>
    </source>
</evidence>
<dbReference type="GO" id="GO:0016747">
    <property type="term" value="F:acyltransferase activity, transferring groups other than amino-acyl groups"/>
    <property type="evidence" value="ECO:0007669"/>
    <property type="project" value="InterPro"/>
</dbReference>
<dbReference type="PANTHER" id="PTHR43072">
    <property type="entry name" value="N-ACETYLTRANSFERASE"/>
    <property type="match status" value="1"/>
</dbReference>
<evidence type="ECO:0000313" key="5">
    <source>
        <dbReference type="Proteomes" id="UP000320582"/>
    </source>
</evidence>
<comment type="caution">
    <text evidence="4">The sequence shown here is derived from an EMBL/GenBank/DDBJ whole genome shotgun (WGS) entry which is preliminary data.</text>
</comment>
<reference evidence="4 5" key="1">
    <citation type="submission" date="2019-06" db="EMBL/GenBank/DDBJ databases">
        <title>Genomic Encyclopedia of Archaeal and Bacterial Type Strains, Phase II (KMG-II): from individual species to whole genera.</title>
        <authorList>
            <person name="Goeker M."/>
        </authorList>
    </citation>
    <scope>NUCLEOTIDE SEQUENCE [LARGE SCALE GENOMIC DNA]</scope>
    <source>
        <strain evidence="4 5">DSM 18423</strain>
    </source>
</reference>
<dbReference type="Gene3D" id="3.40.630.30">
    <property type="match status" value="1"/>
</dbReference>
<dbReference type="PANTHER" id="PTHR43072:SF23">
    <property type="entry name" value="UPF0039 PROTEIN C11D3.02C"/>
    <property type="match status" value="1"/>
</dbReference>